<accession>A0A6P1ZLB3</accession>
<protein>
    <submittedName>
        <fullName evidence="3">Uncharacterized protein</fullName>
    </submittedName>
</protein>
<evidence type="ECO:0000313" key="4">
    <source>
        <dbReference type="Proteomes" id="UP000434052"/>
    </source>
</evidence>
<name>A0A6P1ZLB3_9BACT</name>
<dbReference type="Pfam" id="PF13524">
    <property type="entry name" value="Glyco_trans_1_2"/>
    <property type="match status" value="1"/>
</dbReference>
<sequence>MTSDADPTQSYTAEGVADEHGRLVDIRIHQSGKTQHIAGRYGDSQDAAILRPWREARARGERVLPVFLGAGLGGAVRTLLQETDDDERPLPLAVVDKESPILAVTGLRDELSEASPDRVLFLDDSDPNIALAAITRWQMQNGGLPLMPLAHPFYLRLDRSYYQPLRSSLAASGEADFWSRTRYPKFRSSPPRVLLITSQYFLMGEIEAACKRLGVPHRFVAILDDEIGSHEFVEQLLTAVVEFKPDFVFTINHLGVDREGVLMELLDRLKLPLASWFVDNPHLILYLYEKVVSTRAAIFTWDADNIATLRDLGFDQVHYLPLATDPHRFQPPRQTPAPVADVAFVGNSMVFKVGHRMRVAKPPKPLLVRYRSLAAEFGEHEERSVRRFLELEHPDLVPHFEALDTMERRLAFEAMITWEATRQYRLACLQGVMGLNPLIAGDRGWHITLRHDPRPWRYHHELSYYADLPGFYPSVTVNFNATSKQMKGAVNQRVFDAPAAGAFVLTDWRAQMDQLFEPGAEVIAYHSPDEATELAQRYLRDEPARRTVIAAARQRILAHHTYDIRVGELLEIMRQSFG</sequence>
<comment type="caution">
    <text evidence="3">The sequence shown here is derived from an EMBL/GenBank/DDBJ whole genome shotgun (WGS) entry which is preliminary data.</text>
</comment>
<evidence type="ECO:0000313" key="3">
    <source>
        <dbReference type="EMBL" id="TVM36731.1"/>
    </source>
</evidence>
<organism evidence="3 4">
    <name type="scientific">Oceanidesulfovibrio marinus</name>
    <dbReference type="NCBI Taxonomy" id="370038"/>
    <lineage>
        <taxon>Bacteria</taxon>
        <taxon>Pseudomonadati</taxon>
        <taxon>Thermodesulfobacteriota</taxon>
        <taxon>Desulfovibrionia</taxon>
        <taxon>Desulfovibrionales</taxon>
        <taxon>Desulfovibrionaceae</taxon>
        <taxon>Oceanidesulfovibrio</taxon>
    </lineage>
</organism>
<dbReference type="RefSeq" id="WP_144233782.1">
    <property type="nucleotide sequence ID" value="NZ_QMIF01000001.1"/>
</dbReference>
<reference evidence="3 4" key="1">
    <citation type="submission" date="2018-06" db="EMBL/GenBank/DDBJ databases">
        <title>Complete genome of Desulfovibrio marinus P48SEP.</title>
        <authorList>
            <person name="Crispim J.S."/>
            <person name="Vidigal P.M.P."/>
            <person name="Silva L.C.F."/>
            <person name="Araujo L.C."/>
            <person name="Laguardia C.N."/>
            <person name="Dias R.S."/>
            <person name="Sousa M.P."/>
            <person name="Paula S.O."/>
            <person name="Silva C."/>
        </authorList>
    </citation>
    <scope>NUCLEOTIDE SEQUENCE [LARGE SCALE GENOMIC DNA]</scope>
    <source>
        <strain evidence="3 4">P48SEP</strain>
    </source>
</reference>
<dbReference type="OrthoDB" id="9179708at2"/>
<dbReference type="Proteomes" id="UP000434052">
    <property type="component" value="Unassembled WGS sequence"/>
</dbReference>
<dbReference type="Pfam" id="PF12996">
    <property type="entry name" value="DUF3880"/>
    <property type="match status" value="1"/>
</dbReference>
<feature type="domain" description="Spore protein YkvP/CgeB glycosyl transferase-like" evidence="2">
    <location>
        <begin position="439"/>
        <end position="571"/>
    </location>
</feature>
<dbReference type="InterPro" id="IPR024542">
    <property type="entry name" value="YkvP_N"/>
</dbReference>
<dbReference type="AlphaFoldDB" id="A0A6P1ZLB3"/>
<proteinExistence type="predicted"/>
<feature type="domain" description="Spore protein YkvP N-terminal" evidence="1">
    <location>
        <begin position="275"/>
        <end position="349"/>
    </location>
</feature>
<dbReference type="EMBL" id="QMIF01000001">
    <property type="protein sequence ID" value="TVM36731.1"/>
    <property type="molecule type" value="Genomic_DNA"/>
</dbReference>
<evidence type="ECO:0000259" key="1">
    <source>
        <dbReference type="Pfam" id="PF12996"/>
    </source>
</evidence>
<evidence type="ECO:0000259" key="2">
    <source>
        <dbReference type="Pfam" id="PF13524"/>
    </source>
</evidence>
<gene>
    <name evidence="3" type="ORF">DQK91_02085</name>
</gene>
<dbReference type="InterPro" id="IPR055259">
    <property type="entry name" value="YkvP/CgeB_Glyco_trans-like"/>
</dbReference>